<protein>
    <recommendedName>
        <fullName evidence="2">Class I SAM-dependent methyltransferase</fullName>
    </recommendedName>
</protein>
<proteinExistence type="predicted"/>
<evidence type="ECO:0008006" key="2">
    <source>
        <dbReference type="Google" id="ProtNLM"/>
    </source>
</evidence>
<sequence length="581" mass="67687">MSQCFYDTERIPKNQIGHGNGYCYYYNFPSFGLMSDTTENHYYSKLSVYENGIELKQPHSIHEDIRNKGLGRFSHWSLHIFFSATDNSDPRYNDKIYTFRIKNVGNQIIHNIKDYNPSSFLNDLGKKYGTEKVDLGYCVFYDALLDHIRSKAQKILEIGVFMGASILMWKDYFDNAVIYGLDHFERQEGIGDDTNNSLNFFEILRNKPDPRISLHRVNQSKAEELEEFLNKNIKGTFDVIIDDGSHLMKDQQLTLAHLFPLIRPGGYYIIEDLFSSKCTEYDVLPDGSNSTLLLITTYLKTLKWESVYMNESQKTFLSEFVDSCQLVKSSRHGITCIIRRKINIESAIMSSRHIQKDKIIVINFATDKNTDVTSSVNFNDAQLQQTKWIKEWGINDVICYSINDLDNKFLDGNYQIFKYSKGVGYYLWKPYFILATLLATDAQYIVYCDCSVKLKHSLEYLLERVRNSSKNIFGYKTGLIQKEWTKRDAFILMDCDDINFAETEMVATSAIIFRNNIQSIEFLKKWLYYCSEERIITDIPNVLGKTNYPGFQENRHDQSIFSLLCKKNEQCVDLLSFDQIE</sequence>
<dbReference type="InterPro" id="IPR029063">
    <property type="entry name" value="SAM-dependent_MTases_sf"/>
</dbReference>
<dbReference type="Pfam" id="PF13578">
    <property type="entry name" value="Methyltransf_24"/>
    <property type="match status" value="1"/>
</dbReference>
<accession>A0A3G5AAL9</accession>
<dbReference type="EMBL" id="MK072403">
    <property type="protein sequence ID" value="AYV84295.1"/>
    <property type="molecule type" value="Genomic_DNA"/>
</dbReference>
<dbReference type="Gene3D" id="3.40.50.150">
    <property type="entry name" value="Vaccinia Virus protein VP39"/>
    <property type="match status" value="1"/>
</dbReference>
<evidence type="ECO:0000313" key="1">
    <source>
        <dbReference type="EMBL" id="AYV84295.1"/>
    </source>
</evidence>
<reference evidence="1" key="1">
    <citation type="submission" date="2018-10" db="EMBL/GenBank/DDBJ databases">
        <title>Hidden diversity of soil giant viruses.</title>
        <authorList>
            <person name="Schulz F."/>
            <person name="Alteio L."/>
            <person name="Goudeau D."/>
            <person name="Ryan E.M."/>
            <person name="Malmstrom R.R."/>
            <person name="Blanchard J."/>
            <person name="Woyke T."/>
        </authorList>
    </citation>
    <scope>NUCLEOTIDE SEQUENCE</scope>
    <source>
        <strain evidence="1">HYV1</strain>
    </source>
</reference>
<name>A0A3G5AAL9_9VIRU</name>
<organism evidence="1">
    <name type="scientific">Hyperionvirus sp</name>
    <dbReference type="NCBI Taxonomy" id="2487770"/>
    <lineage>
        <taxon>Viruses</taxon>
        <taxon>Varidnaviria</taxon>
        <taxon>Bamfordvirae</taxon>
        <taxon>Nucleocytoviricota</taxon>
        <taxon>Megaviricetes</taxon>
        <taxon>Imitervirales</taxon>
        <taxon>Mimiviridae</taxon>
        <taxon>Klosneuvirinae</taxon>
    </lineage>
</organism>
<dbReference type="SUPFAM" id="SSF53335">
    <property type="entry name" value="S-adenosyl-L-methionine-dependent methyltransferases"/>
    <property type="match status" value="1"/>
</dbReference>
<gene>
    <name evidence="1" type="ORF">Hyperionvirus21_29</name>
</gene>
<dbReference type="CDD" id="cd02440">
    <property type="entry name" value="AdoMet_MTases"/>
    <property type="match status" value="1"/>
</dbReference>